<sequence length="422" mass="47642">PPSSVETVQNGGRWKAYPVALVLAPTRELASQIFAEARKFCFGTGIRAVVVYGGAEIRLQLRELERGCDLLVGTPGRLTDLIERYRVSLSQVNCLIFDEADRMLDMGFEPQIRRIVEQEDMPTSRQGRQSTMFSATFPREIQQLARDFLNDYVFLTVGRVGSTHSSIRQVLRYVEDTDKYKDLRRLLEDQSEEGLTLIFVETKRRADELEHILCRDRYPATSIHGDRTQAEREEALRDFKMGARPILVATDVAARGLDISHVNHVINYDLPHNIDDYVHRIGRTGRVGNLGTATSFVNESGRPILRDLWALLEENEQEVPSWFMSLMRDVTSSKSSRYGPGKGRVKGGPRSASFGSRDFRQHSSSGDFRRFEMDNGRTRGLSSPRKGGGGITRRPTASSPFVRGDGGFRGPTIPEDVWQDAW</sequence>
<dbReference type="InterPro" id="IPR014001">
    <property type="entry name" value="Helicase_ATP-bd"/>
</dbReference>
<keyword evidence="3 6" id="KW-0378">Hydrolase</keyword>
<evidence type="ECO:0000256" key="5">
    <source>
        <dbReference type="ARBA" id="ARBA00022840"/>
    </source>
</evidence>
<dbReference type="InterPro" id="IPR027417">
    <property type="entry name" value="P-loop_NTPase"/>
</dbReference>
<dbReference type="GO" id="GO:0003724">
    <property type="term" value="F:RNA helicase activity"/>
    <property type="evidence" value="ECO:0007669"/>
    <property type="project" value="UniProtKB-EC"/>
</dbReference>
<evidence type="ECO:0000259" key="8">
    <source>
        <dbReference type="PROSITE" id="PS51192"/>
    </source>
</evidence>
<evidence type="ECO:0000259" key="9">
    <source>
        <dbReference type="PROSITE" id="PS51194"/>
    </source>
</evidence>
<dbReference type="GO" id="GO:0016787">
    <property type="term" value="F:hydrolase activity"/>
    <property type="evidence" value="ECO:0007669"/>
    <property type="project" value="UniProtKB-KW"/>
</dbReference>
<dbReference type="PANTHER" id="PTHR47958">
    <property type="entry name" value="ATP-DEPENDENT RNA HELICASE DBP3"/>
    <property type="match status" value="1"/>
</dbReference>
<dbReference type="PROSITE" id="PS51192">
    <property type="entry name" value="HELICASE_ATP_BIND_1"/>
    <property type="match status" value="1"/>
</dbReference>
<feature type="domain" description="Helicase ATP-binding" evidence="8">
    <location>
        <begin position="1"/>
        <end position="155"/>
    </location>
</feature>
<keyword evidence="2 6" id="KW-0547">Nucleotide-binding</keyword>
<proteinExistence type="inferred from homology"/>
<keyword evidence="4 6" id="KW-0347">Helicase</keyword>
<dbReference type="SUPFAM" id="SSF52540">
    <property type="entry name" value="P-loop containing nucleoside triphosphate hydrolases"/>
    <property type="match status" value="1"/>
</dbReference>
<evidence type="ECO:0000256" key="3">
    <source>
        <dbReference type="ARBA" id="ARBA00022801"/>
    </source>
</evidence>
<comment type="caution">
    <text evidence="10">The sequence shown here is derived from an EMBL/GenBank/DDBJ whole genome shotgun (WGS) entry which is preliminary data.</text>
</comment>
<evidence type="ECO:0000256" key="7">
    <source>
        <dbReference type="SAM" id="MobiDB-lite"/>
    </source>
</evidence>
<dbReference type="PROSITE" id="PS51194">
    <property type="entry name" value="HELICASE_CTER"/>
    <property type="match status" value="1"/>
</dbReference>
<comment type="similarity">
    <text evidence="6">Belongs to the DEAD box helicase family.</text>
</comment>
<dbReference type="EMBL" id="JABANO010035588">
    <property type="protein sequence ID" value="KAF4703252.1"/>
    <property type="molecule type" value="Genomic_DNA"/>
</dbReference>
<dbReference type="InterPro" id="IPR000629">
    <property type="entry name" value="RNA-helicase_DEAD-box_CS"/>
</dbReference>
<dbReference type="AlphaFoldDB" id="A0A7J6Q4X2"/>
<dbReference type="EC" id="3.6.4.13" evidence="1"/>
<feature type="domain" description="Helicase C-terminal" evidence="9">
    <location>
        <begin position="182"/>
        <end position="327"/>
    </location>
</feature>
<protein>
    <recommendedName>
        <fullName evidence="1">RNA helicase</fullName>
        <ecNumber evidence="1">3.6.4.13</ecNumber>
    </recommendedName>
</protein>
<feature type="non-terminal residue" evidence="10">
    <location>
        <position position="1"/>
    </location>
</feature>
<dbReference type="PROSITE" id="PS00039">
    <property type="entry name" value="DEAD_ATP_HELICASE"/>
    <property type="match status" value="1"/>
</dbReference>
<dbReference type="InterPro" id="IPR011545">
    <property type="entry name" value="DEAD/DEAH_box_helicase_dom"/>
</dbReference>
<evidence type="ECO:0000256" key="6">
    <source>
        <dbReference type="RuleBase" id="RU000492"/>
    </source>
</evidence>
<dbReference type="InterPro" id="IPR001650">
    <property type="entry name" value="Helicase_C-like"/>
</dbReference>
<keyword evidence="5 6" id="KW-0067">ATP-binding</keyword>
<dbReference type="SMART" id="SM00487">
    <property type="entry name" value="DEXDc"/>
    <property type="match status" value="1"/>
</dbReference>
<feature type="compositionally biased region" description="Basic and acidic residues" evidence="7">
    <location>
        <begin position="357"/>
        <end position="377"/>
    </location>
</feature>
<dbReference type="FunFam" id="3.40.50.300:FF:000008">
    <property type="entry name" value="ATP-dependent RNA helicase RhlB"/>
    <property type="match status" value="1"/>
</dbReference>
<dbReference type="Proteomes" id="UP000553632">
    <property type="component" value="Unassembled WGS sequence"/>
</dbReference>
<evidence type="ECO:0000313" key="11">
    <source>
        <dbReference type="Proteomes" id="UP000553632"/>
    </source>
</evidence>
<evidence type="ECO:0000256" key="4">
    <source>
        <dbReference type="ARBA" id="ARBA00022806"/>
    </source>
</evidence>
<dbReference type="GO" id="GO:0003676">
    <property type="term" value="F:nucleic acid binding"/>
    <property type="evidence" value="ECO:0007669"/>
    <property type="project" value="InterPro"/>
</dbReference>
<gene>
    <name evidence="10" type="primary">DED1_2</name>
    <name evidence="10" type="ORF">FOZ63_016696</name>
</gene>
<dbReference type="SMART" id="SM00490">
    <property type="entry name" value="HELICc"/>
    <property type="match status" value="1"/>
</dbReference>
<evidence type="ECO:0000256" key="1">
    <source>
        <dbReference type="ARBA" id="ARBA00012552"/>
    </source>
</evidence>
<organism evidence="10 11">
    <name type="scientific">Perkinsus olseni</name>
    <name type="common">Perkinsus atlanticus</name>
    <dbReference type="NCBI Taxonomy" id="32597"/>
    <lineage>
        <taxon>Eukaryota</taxon>
        <taxon>Sar</taxon>
        <taxon>Alveolata</taxon>
        <taxon>Perkinsozoa</taxon>
        <taxon>Perkinsea</taxon>
        <taxon>Perkinsida</taxon>
        <taxon>Perkinsidae</taxon>
        <taxon>Perkinsus</taxon>
    </lineage>
</organism>
<dbReference type="Gene3D" id="3.40.50.300">
    <property type="entry name" value="P-loop containing nucleotide triphosphate hydrolases"/>
    <property type="match status" value="2"/>
</dbReference>
<keyword evidence="11" id="KW-1185">Reference proteome</keyword>
<dbReference type="Pfam" id="PF00271">
    <property type="entry name" value="Helicase_C"/>
    <property type="match status" value="1"/>
</dbReference>
<name>A0A7J6Q4X2_PEROL</name>
<dbReference type="CDD" id="cd18787">
    <property type="entry name" value="SF2_C_DEAD"/>
    <property type="match status" value="1"/>
</dbReference>
<dbReference type="GO" id="GO:0005524">
    <property type="term" value="F:ATP binding"/>
    <property type="evidence" value="ECO:0007669"/>
    <property type="project" value="UniProtKB-KW"/>
</dbReference>
<dbReference type="Pfam" id="PF00270">
    <property type="entry name" value="DEAD"/>
    <property type="match status" value="1"/>
</dbReference>
<accession>A0A7J6Q4X2</accession>
<feature type="region of interest" description="Disordered" evidence="7">
    <location>
        <begin position="333"/>
        <end position="422"/>
    </location>
</feature>
<reference evidence="10 11" key="1">
    <citation type="submission" date="2020-04" db="EMBL/GenBank/DDBJ databases">
        <title>Perkinsus olseni comparative genomics.</title>
        <authorList>
            <person name="Bogema D.R."/>
        </authorList>
    </citation>
    <scope>NUCLEOTIDE SEQUENCE [LARGE SCALE GENOMIC DNA]</scope>
    <source>
        <strain evidence="10 11">ATCC PRA-207</strain>
    </source>
</reference>
<evidence type="ECO:0000256" key="2">
    <source>
        <dbReference type="ARBA" id="ARBA00022741"/>
    </source>
</evidence>
<dbReference type="OMA" id="IVERMNM"/>
<evidence type="ECO:0000313" key="10">
    <source>
        <dbReference type="EMBL" id="KAF4703252.1"/>
    </source>
</evidence>